<evidence type="ECO:0000313" key="2">
    <source>
        <dbReference type="EMBL" id="KAF0981484.1"/>
    </source>
</evidence>
<organism evidence="2 3">
    <name type="scientific">Naegleria fowleri</name>
    <name type="common">Brain eating amoeba</name>
    <dbReference type="NCBI Taxonomy" id="5763"/>
    <lineage>
        <taxon>Eukaryota</taxon>
        <taxon>Discoba</taxon>
        <taxon>Heterolobosea</taxon>
        <taxon>Tetramitia</taxon>
        <taxon>Eutetramitia</taxon>
        <taxon>Vahlkampfiidae</taxon>
        <taxon>Naegleria</taxon>
    </lineage>
</organism>
<dbReference type="VEuPathDB" id="AmoebaDB:FDP41_012141"/>
<dbReference type="VEuPathDB" id="AmoebaDB:NfTy_038340"/>
<dbReference type="VEuPathDB" id="AmoebaDB:NF0046480"/>
<dbReference type="AlphaFoldDB" id="A0A6A5C4U7"/>
<dbReference type="OMA" id="DASEMWT"/>
<keyword evidence="3" id="KW-1185">Reference proteome</keyword>
<evidence type="ECO:0000256" key="1">
    <source>
        <dbReference type="SAM" id="MobiDB-lite"/>
    </source>
</evidence>
<comment type="caution">
    <text evidence="2">The sequence shown here is derived from an EMBL/GenBank/DDBJ whole genome shotgun (WGS) entry which is preliminary data.</text>
</comment>
<name>A0A6A5C4U7_NAEFO</name>
<sequence length="287" mass="32402">MNKEEDHLSTMMDVSGLWTNEDLNLFGINIQTPIHKKKGDLLFPASNASWGELAIGLSPLLPLGKDGLRVWVEKKDSTLSESQQCKVSSTSPPMSASNLLKNQPSKECMNMEKRPTKVVDTVPYQSTTTRNSATQSSQTRTSFSQNNILQRHALDRPLKKVDNIQQQKKELISDENLSPNIILSQPQKMDEKIVTKKQIISPIPKLNQKEKQPSGKQVLTHPESTFHSSKQQCTAKKIESENPPPLPSLPPQQLILKLFEEKQKRLLAKFQHDSNELLEYISSVMIE</sequence>
<dbReference type="OrthoDB" id="10576179at2759"/>
<feature type="compositionally biased region" description="Polar residues" evidence="1">
    <location>
        <begin position="214"/>
        <end position="234"/>
    </location>
</feature>
<dbReference type="EMBL" id="VFQX01000013">
    <property type="protein sequence ID" value="KAF0981484.1"/>
    <property type="molecule type" value="Genomic_DNA"/>
</dbReference>
<dbReference type="Proteomes" id="UP000444721">
    <property type="component" value="Unassembled WGS sequence"/>
</dbReference>
<gene>
    <name evidence="2" type="ORF">FDP41_012141</name>
</gene>
<dbReference type="GeneID" id="68119356"/>
<accession>A0A6A5C4U7</accession>
<reference evidence="2 3" key="1">
    <citation type="journal article" date="2019" name="Sci. Rep.">
        <title>Nanopore sequencing improves the draft genome of the human pathogenic amoeba Naegleria fowleri.</title>
        <authorList>
            <person name="Liechti N."/>
            <person name="Schurch N."/>
            <person name="Bruggmann R."/>
            <person name="Wittwer M."/>
        </authorList>
    </citation>
    <scope>NUCLEOTIDE SEQUENCE [LARGE SCALE GENOMIC DNA]</scope>
    <source>
        <strain evidence="2 3">ATCC 30894</strain>
    </source>
</reference>
<feature type="region of interest" description="Disordered" evidence="1">
    <location>
        <begin position="207"/>
        <end position="247"/>
    </location>
</feature>
<evidence type="ECO:0000313" key="3">
    <source>
        <dbReference type="Proteomes" id="UP000444721"/>
    </source>
</evidence>
<dbReference type="RefSeq" id="XP_044566197.1">
    <property type="nucleotide sequence ID" value="XM_044702628.1"/>
</dbReference>
<protein>
    <submittedName>
        <fullName evidence="2">Uncharacterized protein</fullName>
    </submittedName>
</protein>
<proteinExistence type="predicted"/>